<sequence length="381" mass="40659">MAIRGPRLEFSVGAFLLLALASLMVLAVASTNQRWSWGGEGYELKARFSQVGQLRKQAPVKIGGVTVGQVAAIDLDPVKFESIVTLRMDSKVKDLPADTSAGIFTSGLLGESYIGLQPGGDPDVLKPGEEIVFTQPAVDLIQLVGKYMFSGGAGACNGTATMKMKLIPALLASSLLLATPFLAQAQAAPAAAAAPQGQAGKVVIDASTRILTTLQQRRAEFSGNPASLRSYIDSELNRTFDRDYAARLVLGTHARGAADADIKLFANAMADNLMQRYGSTLLNIQGKPSFRLKGESPLPGNRGVRVSTELVRAGSEPTPVEYWMRNEGGQWKIFDVNIEGISYVQTFRNQFDAPLRQKGIKQVATELRSGSMQAGPAGNGK</sequence>
<evidence type="ECO:0000256" key="1">
    <source>
        <dbReference type="SAM" id="SignalP"/>
    </source>
</evidence>
<dbReference type="NCBIfam" id="TIGR04430">
    <property type="entry name" value="OM_asym_MlaD"/>
    <property type="match status" value="1"/>
</dbReference>
<dbReference type="GO" id="GO:0015914">
    <property type="term" value="P:phospholipid transport"/>
    <property type="evidence" value="ECO:0007669"/>
    <property type="project" value="InterPro"/>
</dbReference>
<feature type="signal peptide" evidence="1">
    <location>
        <begin position="1"/>
        <end position="29"/>
    </location>
</feature>
<name>A0AA39CK71_9EURO</name>
<protein>
    <recommendedName>
        <fullName evidence="2">Mce/MlaD domain-containing protein</fullName>
    </recommendedName>
</protein>
<dbReference type="InterPro" id="IPR003399">
    <property type="entry name" value="Mce/MlaD"/>
</dbReference>
<gene>
    <name evidence="3" type="ORF">H2204_015259</name>
</gene>
<proteinExistence type="predicted"/>
<accession>A0AA39CK71</accession>
<keyword evidence="1" id="KW-0732">Signal</keyword>
<feature type="chain" id="PRO_5041387626" description="Mce/MlaD domain-containing protein" evidence="1">
    <location>
        <begin position="30"/>
        <end position="381"/>
    </location>
</feature>
<dbReference type="InterPro" id="IPR042245">
    <property type="entry name" value="Tgt2/MlaC_sf"/>
</dbReference>
<dbReference type="PANTHER" id="PTHR36573">
    <property type="entry name" value="INTERMEMBRANE PHOSPHOLIPID TRANSPORT SYSTEM BINDING PROTEIN MLAC"/>
    <property type="match status" value="1"/>
</dbReference>
<feature type="domain" description="Mce/MlaD" evidence="2">
    <location>
        <begin position="41"/>
        <end position="119"/>
    </location>
</feature>
<dbReference type="InterPro" id="IPR030970">
    <property type="entry name" value="ABC_MlaD"/>
</dbReference>
<dbReference type="EMBL" id="JAPDRN010000230">
    <property type="protein sequence ID" value="KAJ9611013.1"/>
    <property type="molecule type" value="Genomic_DNA"/>
</dbReference>
<dbReference type="PANTHER" id="PTHR36573:SF1">
    <property type="entry name" value="INTERMEMBRANE PHOSPHOLIPID TRANSPORT SYSTEM BINDING PROTEIN MLAC"/>
    <property type="match status" value="1"/>
</dbReference>
<organism evidence="3">
    <name type="scientific">Knufia peltigerae</name>
    <dbReference type="NCBI Taxonomy" id="1002370"/>
    <lineage>
        <taxon>Eukaryota</taxon>
        <taxon>Fungi</taxon>
        <taxon>Dikarya</taxon>
        <taxon>Ascomycota</taxon>
        <taxon>Pezizomycotina</taxon>
        <taxon>Eurotiomycetes</taxon>
        <taxon>Chaetothyriomycetidae</taxon>
        <taxon>Chaetothyriales</taxon>
        <taxon>Trichomeriaceae</taxon>
        <taxon>Knufia</taxon>
    </lineage>
</organism>
<reference evidence="3" key="1">
    <citation type="submission" date="2022-10" db="EMBL/GenBank/DDBJ databases">
        <title>Culturing micro-colonial fungi from biological soil crusts in the Mojave desert and describing Neophaeococcomyces mojavensis, and introducing the new genera and species Taxawa tesnikishii.</title>
        <authorList>
            <person name="Kurbessoian T."/>
            <person name="Stajich J.E."/>
        </authorList>
    </citation>
    <scope>NUCLEOTIDE SEQUENCE</scope>
    <source>
        <strain evidence="3">TK_35</strain>
    </source>
</reference>
<dbReference type="AlphaFoldDB" id="A0AA39CK71"/>
<dbReference type="InterPro" id="IPR008869">
    <property type="entry name" value="MlaC/ttg2D"/>
</dbReference>
<dbReference type="Pfam" id="PF05494">
    <property type="entry name" value="MlaC"/>
    <property type="match status" value="1"/>
</dbReference>
<dbReference type="Gene3D" id="3.10.450.710">
    <property type="entry name" value="Tgt2/MlaC"/>
    <property type="match status" value="1"/>
</dbReference>
<evidence type="ECO:0000313" key="3">
    <source>
        <dbReference type="EMBL" id="KAJ9611013.1"/>
    </source>
</evidence>
<evidence type="ECO:0000259" key="2">
    <source>
        <dbReference type="Pfam" id="PF02470"/>
    </source>
</evidence>
<dbReference type="Pfam" id="PF02470">
    <property type="entry name" value="MlaD"/>
    <property type="match status" value="1"/>
</dbReference>
<comment type="caution">
    <text evidence="3">The sequence shown here is derived from an EMBL/GenBank/DDBJ whole genome shotgun (WGS) entry which is preliminary data.</text>
</comment>